<evidence type="ECO:0000313" key="1">
    <source>
        <dbReference type="EMBL" id="ERL55067.1"/>
    </source>
</evidence>
<comment type="caution">
    <text evidence="1">The sequence shown here is derived from an EMBL/GenBank/DDBJ whole genome shotgun (WGS) entry which is preliminary data.</text>
</comment>
<name>U4T2B6_9GAMM</name>
<dbReference type="PATRIC" id="fig|1354303.4.peg.2377"/>
<accession>U4T2B6</accession>
<evidence type="ECO:0000313" key="2">
    <source>
        <dbReference type="Proteomes" id="UP000016761"/>
    </source>
</evidence>
<organism evidence="1 2">
    <name type="scientific">Psychrobacter aquaticus CMS 56</name>
    <dbReference type="NCBI Taxonomy" id="1354303"/>
    <lineage>
        <taxon>Bacteria</taxon>
        <taxon>Pseudomonadati</taxon>
        <taxon>Pseudomonadota</taxon>
        <taxon>Gammaproteobacteria</taxon>
        <taxon>Moraxellales</taxon>
        <taxon>Moraxellaceae</taxon>
        <taxon>Psychrobacter</taxon>
    </lineage>
</organism>
<dbReference type="EMBL" id="AUSW01000034">
    <property type="protein sequence ID" value="ERL55067.1"/>
    <property type="molecule type" value="Genomic_DNA"/>
</dbReference>
<reference evidence="1 2" key="1">
    <citation type="journal article" date="2013" name="Genome Announc.">
        <title>Draft Genome Sequence of Psychrobacter aquaticus Strain CMS 56T, Isolated from a Cyanobacterial Mat Sample Collected from Water Bodies in the McMurdo Dry Valley Region of Antarctica.</title>
        <authorList>
            <person name="Reddy G.S."/>
            <person name="Ara S."/>
            <person name="Singh A."/>
            <person name="Kumar Pinnaka A."/>
            <person name="Shivaji S."/>
        </authorList>
    </citation>
    <scope>NUCLEOTIDE SEQUENCE [LARGE SCALE GENOMIC DNA]</scope>
    <source>
        <strain evidence="1 2">CMS 56</strain>
    </source>
</reference>
<sequence>MPADNNAVNGYKKQGVLAIFRRFLDTITCVYYNFKLLL</sequence>
<dbReference type="AlphaFoldDB" id="U4T2B6"/>
<proteinExistence type="predicted"/>
<protein>
    <submittedName>
        <fullName evidence="1">Uncharacterized protein</fullName>
    </submittedName>
</protein>
<dbReference type="Proteomes" id="UP000016761">
    <property type="component" value="Unassembled WGS sequence"/>
</dbReference>
<keyword evidence="2" id="KW-1185">Reference proteome</keyword>
<gene>
    <name evidence="1" type="ORF">M917_2413</name>
</gene>